<gene>
    <name evidence="8" type="ORF">KP509_12G013300</name>
</gene>
<dbReference type="GO" id="GO:0045892">
    <property type="term" value="P:negative regulation of DNA-templated transcription"/>
    <property type="evidence" value="ECO:0007669"/>
    <property type="project" value="InterPro"/>
</dbReference>
<evidence type="ECO:0000256" key="4">
    <source>
        <dbReference type="ARBA" id="ARBA00023163"/>
    </source>
</evidence>
<evidence type="ECO:0000259" key="7">
    <source>
        <dbReference type="PROSITE" id="PS51754"/>
    </source>
</evidence>
<reference evidence="8" key="1">
    <citation type="submission" date="2021-08" db="EMBL/GenBank/DDBJ databases">
        <title>WGS assembly of Ceratopteris richardii.</title>
        <authorList>
            <person name="Marchant D.B."/>
            <person name="Chen G."/>
            <person name="Jenkins J."/>
            <person name="Shu S."/>
            <person name="Leebens-Mack J."/>
            <person name="Grimwood J."/>
            <person name="Schmutz J."/>
            <person name="Soltis P."/>
            <person name="Soltis D."/>
            <person name="Chen Z.-H."/>
        </authorList>
    </citation>
    <scope>NUCLEOTIDE SEQUENCE</scope>
    <source>
        <strain evidence="8">Whitten #5841</strain>
        <tissue evidence="8">Leaf</tissue>
    </source>
</reference>
<keyword evidence="4" id="KW-0804">Transcription</keyword>
<protein>
    <recommendedName>
        <fullName evidence="7">OVATE domain-containing protein</fullName>
    </recommendedName>
</protein>
<feature type="region of interest" description="Disordered" evidence="6">
    <location>
        <begin position="532"/>
        <end position="574"/>
    </location>
</feature>
<dbReference type="OrthoDB" id="1928390at2759"/>
<evidence type="ECO:0000313" key="8">
    <source>
        <dbReference type="EMBL" id="KAH7422536.1"/>
    </source>
</evidence>
<keyword evidence="9" id="KW-1185">Reference proteome</keyword>
<feature type="domain" description="OVATE" evidence="7">
    <location>
        <begin position="589"/>
        <end position="648"/>
    </location>
</feature>
<keyword evidence="2" id="KW-0678">Repressor</keyword>
<accession>A0A8T2TLD2</accession>
<organism evidence="8 9">
    <name type="scientific">Ceratopteris richardii</name>
    <name type="common">Triangle waterfern</name>
    <dbReference type="NCBI Taxonomy" id="49495"/>
    <lineage>
        <taxon>Eukaryota</taxon>
        <taxon>Viridiplantae</taxon>
        <taxon>Streptophyta</taxon>
        <taxon>Embryophyta</taxon>
        <taxon>Tracheophyta</taxon>
        <taxon>Polypodiopsida</taxon>
        <taxon>Polypodiidae</taxon>
        <taxon>Polypodiales</taxon>
        <taxon>Pteridineae</taxon>
        <taxon>Pteridaceae</taxon>
        <taxon>Parkerioideae</taxon>
        <taxon>Ceratopteris</taxon>
    </lineage>
</organism>
<dbReference type="InterPro" id="IPR038933">
    <property type="entry name" value="Ovate"/>
</dbReference>
<evidence type="ECO:0000256" key="2">
    <source>
        <dbReference type="ARBA" id="ARBA00022491"/>
    </source>
</evidence>
<dbReference type="AlphaFoldDB" id="A0A8T2TLD2"/>
<dbReference type="PANTHER" id="PTHR33057">
    <property type="entry name" value="TRANSCRIPTION REPRESSOR OFP7-RELATED"/>
    <property type="match status" value="1"/>
</dbReference>
<feature type="compositionally biased region" description="Basic and acidic residues" evidence="6">
    <location>
        <begin position="532"/>
        <end position="541"/>
    </location>
</feature>
<feature type="region of interest" description="Disordered" evidence="6">
    <location>
        <begin position="49"/>
        <end position="70"/>
    </location>
</feature>
<feature type="compositionally biased region" description="Basic and acidic residues" evidence="6">
    <location>
        <begin position="560"/>
        <end position="574"/>
    </location>
</feature>
<dbReference type="GO" id="GO:0005634">
    <property type="term" value="C:nucleus"/>
    <property type="evidence" value="ECO:0007669"/>
    <property type="project" value="UniProtKB-SubCell"/>
</dbReference>
<dbReference type="Proteomes" id="UP000825935">
    <property type="component" value="Chromosome 12"/>
</dbReference>
<evidence type="ECO:0000256" key="3">
    <source>
        <dbReference type="ARBA" id="ARBA00023015"/>
    </source>
</evidence>
<keyword evidence="5" id="KW-0539">Nucleus</keyword>
<dbReference type="InterPro" id="IPR006458">
    <property type="entry name" value="Ovate_C"/>
</dbReference>
<evidence type="ECO:0000313" key="9">
    <source>
        <dbReference type="Proteomes" id="UP000825935"/>
    </source>
</evidence>
<dbReference type="PANTHER" id="PTHR33057:SF70">
    <property type="entry name" value="TRANSCRIPTION REPRESSOR-RELATED"/>
    <property type="match status" value="1"/>
</dbReference>
<evidence type="ECO:0000256" key="5">
    <source>
        <dbReference type="ARBA" id="ARBA00023242"/>
    </source>
</evidence>
<name>A0A8T2TLD2_CERRI</name>
<dbReference type="EMBL" id="CM035417">
    <property type="protein sequence ID" value="KAH7422536.1"/>
    <property type="molecule type" value="Genomic_DNA"/>
</dbReference>
<evidence type="ECO:0000256" key="1">
    <source>
        <dbReference type="ARBA" id="ARBA00004123"/>
    </source>
</evidence>
<comment type="subcellular location">
    <subcellularLocation>
        <location evidence="1">Nucleus</location>
    </subcellularLocation>
</comment>
<sequence length="651" mass="71048">MKFKLVHVKPHIWFFKQKETLAANTSSNDSSSGEGPFVYKRTTSLKLVRSKPSENSTSIRPDDKGGDVQKQGKNVEVCTVVDAGCTCRATVTSQKQKKGVASTCVSSRDAGVFHDMCRPRRGHVVEVKGEKEAAAPFPRRAPVHSKAAYSSSHSQGGNGTMMSRLVCRSSHDVINHVQPDLDNKHMNCATLHSKHGAIVDVSVPHVREAEAGASDVDVHELECRLRNAGLEERRRSSKKRNIFLYDEASVTSSGVSSSLSTSANVDTFITSTPSTSEMQDVILNANPAFDTNMHGVGDARTCLDDLRASIAQKKLLANPSPRVSNAENGGSLDGMSDEMGFCSSPSSMSSENVKFANSHSPRCSISPSALVQRSNFERLAKHADMAVSRRLHLIEDGEYSQLTMKQSKRDGGVPPREFGEIACEHRTGPRRAARRSDMGTRKETADVVHHGNVKRTVNRSSGCSAVGDGRVLNRFDGGSAQGSAQPQEANMKQPYPVRQGGLSLGCNEEGTEQDLHIISSSSCEIQVLSDHTHDNLSDNGHKRPALSAMHGGRPMLPSEHQSRRVESRASEEGSRIAREVMGNDNAVAMVKTSYDPRHDFKESMREMVAAKALRTPSQLQQLLQCYLSLNAPHYHPTIVKAFHELCSQLFN</sequence>
<comment type="caution">
    <text evidence="8">The sequence shown here is derived from an EMBL/GenBank/DDBJ whole genome shotgun (WGS) entry which is preliminary data.</text>
</comment>
<proteinExistence type="predicted"/>
<dbReference type="Pfam" id="PF04844">
    <property type="entry name" value="Ovate"/>
    <property type="match status" value="1"/>
</dbReference>
<keyword evidence="3" id="KW-0805">Transcription regulation</keyword>
<dbReference type="PROSITE" id="PS51754">
    <property type="entry name" value="OVATE"/>
    <property type="match status" value="1"/>
</dbReference>
<evidence type="ECO:0000256" key="6">
    <source>
        <dbReference type="SAM" id="MobiDB-lite"/>
    </source>
</evidence>
<dbReference type="NCBIfam" id="TIGR01568">
    <property type="entry name" value="A_thal_3678"/>
    <property type="match status" value="1"/>
</dbReference>